<dbReference type="EMBL" id="RXFT01000008">
    <property type="protein sequence ID" value="RUR69376.1"/>
    <property type="molecule type" value="Genomic_DNA"/>
</dbReference>
<dbReference type="OrthoDB" id="5525967at2"/>
<name>A0A3S0Z5W2_9BURK</name>
<proteinExistence type="predicted"/>
<accession>A0A3S0Z5W2</accession>
<evidence type="ECO:0000313" key="2">
    <source>
        <dbReference type="Proteomes" id="UP000281118"/>
    </source>
</evidence>
<dbReference type="Proteomes" id="UP000281118">
    <property type="component" value="Unassembled WGS sequence"/>
</dbReference>
<organism evidence="1 2">
    <name type="scientific">Variovorax guangxiensis</name>
    <dbReference type="NCBI Taxonomy" id="1775474"/>
    <lineage>
        <taxon>Bacteria</taxon>
        <taxon>Pseudomonadati</taxon>
        <taxon>Pseudomonadota</taxon>
        <taxon>Betaproteobacteria</taxon>
        <taxon>Burkholderiales</taxon>
        <taxon>Comamonadaceae</taxon>
        <taxon>Variovorax</taxon>
    </lineage>
</organism>
<gene>
    <name evidence="1" type="ORF">EJP67_20170</name>
</gene>
<evidence type="ECO:0000313" key="1">
    <source>
        <dbReference type="EMBL" id="RUR69376.1"/>
    </source>
</evidence>
<sequence>MKVSFSRIDPDSAPGGFDMGDILIEAEGKKISSQGSSQNLMMIYIALSDLMFGVLGLNGARGDSNFVGVDSSFSVYFKSKGSVLEISQKKGLKMTCKKIDFLNALCSGVGEFLASGNDLKFSDSVRSDLHVALGKLIQAKSRN</sequence>
<protein>
    <submittedName>
        <fullName evidence="1">Uncharacterized protein</fullName>
    </submittedName>
</protein>
<comment type="caution">
    <text evidence="1">The sequence shown here is derived from an EMBL/GenBank/DDBJ whole genome shotgun (WGS) entry which is preliminary data.</text>
</comment>
<reference evidence="1 2" key="1">
    <citation type="submission" date="2018-12" db="EMBL/GenBank/DDBJ databases">
        <title>The genome sequences of Variovorax guangxiensis DSM 27352.</title>
        <authorList>
            <person name="Gao J."/>
            <person name="Sun J."/>
        </authorList>
    </citation>
    <scope>NUCLEOTIDE SEQUENCE [LARGE SCALE GENOMIC DNA]</scope>
    <source>
        <strain evidence="1 2">DSM 27352</strain>
    </source>
</reference>
<dbReference type="RefSeq" id="WP_126023473.1">
    <property type="nucleotide sequence ID" value="NZ_RXFT01000008.1"/>
</dbReference>
<dbReference type="AlphaFoldDB" id="A0A3S0Z5W2"/>